<keyword evidence="1" id="KW-0863">Zinc-finger</keyword>
<dbReference type="EMBL" id="OZ004255">
    <property type="protein sequence ID" value="CAK7900523.1"/>
    <property type="molecule type" value="Genomic_DNA"/>
</dbReference>
<feature type="compositionally biased region" description="Polar residues" evidence="2">
    <location>
        <begin position="192"/>
        <end position="211"/>
    </location>
</feature>
<dbReference type="PROSITE" id="PS00028">
    <property type="entry name" value="ZINC_FINGER_C2H2_1"/>
    <property type="match status" value="1"/>
</dbReference>
<keyword evidence="1" id="KW-0862">Zinc</keyword>
<feature type="compositionally biased region" description="Pro residues" evidence="2">
    <location>
        <begin position="173"/>
        <end position="191"/>
    </location>
</feature>
<keyword evidence="1" id="KW-0479">Metal-binding</keyword>
<protein>
    <recommendedName>
        <fullName evidence="3">C2H2-type domain-containing protein</fullName>
    </recommendedName>
</protein>
<dbReference type="Proteomes" id="UP001497600">
    <property type="component" value="Chromosome C"/>
</dbReference>
<name>A0ABP0E973_9ASCO</name>
<feature type="region of interest" description="Disordered" evidence="2">
    <location>
        <begin position="19"/>
        <end position="44"/>
    </location>
</feature>
<dbReference type="InterPro" id="IPR013087">
    <property type="entry name" value="Znf_C2H2_type"/>
</dbReference>
<evidence type="ECO:0000313" key="4">
    <source>
        <dbReference type="EMBL" id="CAK7900523.1"/>
    </source>
</evidence>
<evidence type="ECO:0000313" key="5">
    <source>
        <dbReference type="Proteomes" id="UP001497600"/>
    </source>
</evidence>
<gene>
    <name evidence="4" type="ORF">CAAN4_C07734</name>
</gene>
<feature type="compositionally biased region" description="Polar residues" evidence="2">
    <location>
        <begin position="80"/>
        <end position="91"/>
    </location>
</feature>
<feature type="compositionally biased region" description="Gly residues" evidence="2">
    <location>
        <begin position="224"/>
        <end position="233"/>
    </location>
</feature>
<accession>A0ABP0E973</accession>
<evidence type="ECO:0000259" key="3">
    <source>
        <dbReference type="PROSITE" id="PS50157"/>
    </source>
</evidence>
<dbReference type="Gene3D" id="3.30.160.60">
    <property type="entry name" value="Classic Zinc Finger"/>
    <property type="match status" value="1"/>
</dbReference>
<dbReference type="SMART" id="SM00355">
    <property type="entry name" value="ZnF_C2H2"/>
    <property type="match status" value="3"/>
</dbReference>
<feature type="domain" description="C2H2-type" evidence="3">
    <location>
        <begin position="423"/>
        <end position="453"/>
    </location>
</feature>
<feature type="region of interest" description="Disordered" evidence="2">
    <location>
        <begin position="80"/>
        <end position="105"/>
    </location>
</feature>
<feature type="compositionally biased region" description="Polar residues" evidence="2">
    <location>
        <begin position="19"/>
        <end position="28"/>
    </location>
</feature>
<organism evidence="4 5">
    <name type="scientific">[Candida] anglica</name>
    <dbReference type="NCBI Taxonomy" id="148631"/>
    <lineage>
        <taxon>Eukaryota</taxon>
        <taxon>Fungi</taxon>
        <taxon>Dikarya</taxon>
        <taxon>Ascomycota</taxon>
        <taxon>Saccharomycotina</taxon>
        <taxon>Pichiomycetes</taxon>
        <taxon>Debaryomycetaceae</taxon>
        <taxon>Kurtzmaniella</taxon>
    </lineage>
</organism>
<evidence type="ECO:0000256" key="1">
    <source>
        <dbReference type="PROSITE-ProRule" id="PRU00042"/>
    </source>
</evidence>
<keyword evidence="5" id="KW-1185">Reference proteome</keyword>
<evidence type="ECO:0000256" key="2">
    <source>
        <dbReference type="SAM" id="MobiDB-lite"/>
    </source>
</evidence>
<proteinExistence type="predicted"/>
<reference evidence="4 5" key="1">
    <citation type="submission" date="2024-01" db="EMBL/GenBank/DDBJ databases">
        <authorList>
            <consortium name="Genoscope - CEA"/>
            <person name="William W."/>
        </authorList>
    </citation>
    <scope>NUCLEOTIDE SEQUENCE [LARGE SCALE GENOMIC DNA]</scope>
    <source>
        <strain evidence="4 5">29B2s-10</strain>
    </source>
</reference>
<feature type="region of interest" description="Disordered" evidence="2">
    <location>
        <begin position="163"/>
        <end position="243"/>
    </location>
</feature>
<sequence length="461" mass="51050">MLDYDASYQQYIALSTHQESASSTTTEHMQAAPYANANSEHEGHEQPHAVMAFQGFQYPHGAQQPVPNTAATAALAATDQFDTQSPGQVTSYFPPPGGEPYSLQKGVGSVSSSIYPPTPMSQPSLQSVPLATTQYYFPPSYSHSIPHHTDQSLSLPTSLPSQVQLTNSQFGPGDPPPPPPQAQAQAPPLPPSMQSSFHQPQHQSYLSSNMTPYHEQTPPSMNGFYGGGGGGATGPTSGHPMGATPAIPAAPGYITSYDGGFGHVMSQMDVSPLTAAATPPLEHYNQVDECKDDGRKKRAKSTSSMRNKLNLMEKPLYERLQENPTIWKTAHESKKGNYKCSHCSQAFATLLEFATHLDQFKVRRVHLCPVDDCPWSIIGLQRKAELRRHCISQHFSRGRVIHHEGDQQFIDSETELQMVNLLYSCNEENCKKHFYRKDSLQRHQKLVHSNKDSKFNKRWHR</sequence>
<dbReference type="PROSITE" id="PS50157">
    <property type="entry name" value="ZINC_FINGER_C2H2_2"/>
    <property type="match status" value="1"/>
</dbReference>